<feature type="chain" id="PRO_5016155035" evidence="3">
    <location>
        <begin position="19"/>
        <end position="249"/>
    </location>
</feature>
<evidence type="ECO:0000313" key="7">
    <source>
        <dbReference type="Proteomes" id="UP000321927"/>
    </source>
</evidence>
<dbReference type="GO" id="GO:0008191">
    <property type="term" value="F:metalloendopeptidase inhibitor activity"/>
    <property type="evidence" value="ECO:0007669"/>
    <property type="project" value="InterPro"/>
</dbReference>
<dbReference type="Gene3D" id="2.40.50.120">
    <property type="match status" value="1"/>
</dbReference>
<dbReference type="EMBL" id="QKZU01000004">
    <property type="protein sequence ID" value="PZX59181.1"/>
    <property type="molecule type" value="Genomic_DNA"/>
</dbReference>
<accession>A0A2W7RG99</accession>
<organism evidence="4 6">
    <name type="scientific">Algoriphagus ratkowskyi</name>
    <dbReference type="NCBI Taxonomy" id="57028"/>
    <lineage>
        <taxon>Bacteria</taxon>
        <taxon>Pseudomonadati</taxon>
        <taxon>Bacteroidota</taxon>
        <taxon>Cytophagia</taxon>
        <taxon>Cytophagales</taxon>
        <taxon>Cyclobacteriaceae</taxon>
        <taxon>Algoriphagus</taxon>
    </lineage>
</organism>
<comment type="subcellular location">
    <subcellularLocation>
        <location evidence="1">Secreted</location>
    </subcellularLocation>
</comment>
<protein>
    <submittedName>
        <fullName evidence="4">Tissue inhibitor of metalloproteinase</fullName>
    </submittedName>
</protein>
<dbReference type="OrthoDB" id="824130at2"/>
<evidence type="ECO:0000256" key="2">
    <source>
        <dbReference type="ARBA" id="ARBA00022525"/>
    </source>
</evidence>
<evidence type="ECO:0000256" key="1">
    <source>
        <dbReference type="ARBA" id="ARBA00004613"/>
    </source>
</evidence>
<dbReference type="RefSeq" id="WP_086501085.1">
    <property type="nucleotide sequence ID" value="NZ_MSSV01000007.1"/>
</dbReference>
<evidence type="ECO:0000313" key="4">
    <source>
        <dbReference type="EMBL" id="PZX59181.1"/>
    </source>
</evidence>
<proteinExistence type="predicted"/>
<evidence type="ECO:0000313" key="6">
    <source>
        <dbReference type="Proteomes" id="UP000249115"/>
    </source>
</evidence>
<keyword evidence="2" id="KW-0964">Secreted</keyword>
<dbReference type="Proteomes" id="UP000321927">
    <property type="component" value="Unassembled WGS sequence"/>
</dbReference>
<keyword evidence="7" id="KW-1185">Reference proteome</keyword>
<feature type="signal peptide" evidence="3">
    <location>
        <begin position="1"/>
        <end position="18"/>
    </location>
</feature>
<dbReference type="GO" id="GO:0005576">
    <property type="term" value="C:extracellular region"/>
    <property type="evidence" value="ECO:0007669"/>
    <property type="project" value="UniProtKB-SubCell"/>
</dbReference>
<comment type="caution">
    <text evidence="4">The sequence shown here is derived from an EMBL/GenBank/DDBJ whole genome shotgun (WGS) entry which is preliminary data.</text>
</comment>
<evidence type="ECO:0000313" key="5">
    <source>
        <dbReference type="EMBL" id="TXD77536.1"/>
    </source>
</evidence>
<dbReference type="InterPro" id="IPR001820">
    <property type="entry name" value="TIMP"/>
</dbReference>
<dbReference type="EMBL" id="VORV01000007">
    <property type="protein sequence ID" value="TXD77536.1"/>
    <property type="molecule type" value="Genomic_DNA"/>
</dbReference>
<evidence type="ECO:0000256" key="3">
    <source>
        <dbReference type="SAM" id="SignalP"/>
    </source>
</evidence>
<dbReference type="SUPFAM" id="SSF50242">
    <property type="entry name" value="TIMP-like"/>
    <property type="match status" value="1"/>
</dbReference>
<gene>
    <name evidence="5" type="ORF">ESW18_12130</name>
    <name evidence="4" type="ORF">LV84_01207</name>
</gene>
<reference evidence="5 7" key="2">
    <citation type="submission" date="2019-08" db="EMBL/GenBank/DDBJ databases">
        <title>Genome of Algoriphagus ratkowskyi IC026.</title>
        <authorList>
            <person name="Bowman J.P."/>
        </authorList>
    </citation>
    <scope>NUCLEOTIDE SEQUENCE [LARGE SCALE GENOMIC DNA]</scope>
    <source>
        <strain evidence="5 7">IC026</strain>
    </source>
</reference>
<reference evidence="4 6" key="1">
    <citation type="submission" date="2018-06" db="EMBL/GenBank/DDBJ databases">
        <title>Genomic Encyclopedia of Archaeal and Bacterial Type Strains, Phase II (KMG-II): from individual species to whole genera.</title>
        <authorList>
            <person name="Goeker M."/>
        </authorList>
    </citation>
    <scope>NUCLEOTIDE SEQUENCE [LARGE SCALE GENOMIC DNA]</scope>
    <source>
        <strain evidence="4 6">DSM 22686</strain>
    </source>
</reference>
<dbReference type="InterPro" id="IPR008993">
    <property type="entry name" value="TIMP-like_OB-fold"/>
</dbReference>
<dbReference type="AlphaFoldDB" id="A0A2W7RG99"/>
<sequence length="249" mass="28268">MKYLIIFIFLVLSDQALACRCAFSTPSDRFLSADFVGRIKIVKVYPNEADNKPYKADVEIIEHFKGDKIKSIYIAGRSDGSLGSSCDVFYPEGSDLLVFARNDSGGRVSFGMCSFPIDFKNNRDKDQRDLESIRVLSKYDSTLTATYEPIISSSFSEFLESKKGIELKEQYALFEVILNDQVCPSEINLIKGFEAEIDSEIIDELFKSTWEIRFHRKEDSVEGALKVIVPVYFYLPERGEKSFLSTNGN</sequence>
<dbReference type="Proteomes" id="UP000249115">
    <property type="component" value="Unassembled WGS sequence"/>
</dbReference>
<dbReference type="Pfam" id="PF00965">
    <property type="entry name" value="TIMP"/>
    <property type="match status" value="1"/>
</dbReference>
<keyword evidence="3" id="KW-0732">Signal</keyword>
<name>A0A2W7RG99_9BACT</name>